<evidence type="ECO:0000313" key="2">
    <source>
        <dbReference type="Proteomes" id="UP000729357"/>
    </source>
</evidence>
<dbReference type="Gene3D" id="1.10.506.10">
    <property type="entry name" value="GTPase Activation - p120gap, domain 1"/>
    <property type="match status" value="1"/>
</dbReference>
<keyword evidence="2" id="KW-1185">Reference proteome</keyword>
<dbReference type="Proteomes" id="UP000729357">
    <property type="component" value="Unassembled WGS sequence"/>
</dbReference>
<comment type="caution">
    <text evidence="1">The sequence shown here is derived from an EMBL/GenBank/DDBJ whole genome shotgun (WGS) entry which is preliminary data.</text>
</comment>
<feature type="non-terminal residue" evidence="1">
    <location>
        <position position="207"/>
    </location>
</feature>
<dbReference type="InterPro" id="IPR008936">
    <property type="entry name" value="Rho_GTPase_activation_prot"/>
</dbReference>
<dbReference type="PANTHER" id="PTHR14149">
    <property type="entry name" value="RAS GTPASE-ACTIVATING PROTEIN WITH IQ MOTIF"/>
    <property type="match status" value="1"/>
</dbReference>
<dbReference type="EMBL" id="JAHFXS010009783">
    <property type="protein sequence ID" value="KAG9914339.1"/>
    <property type="molecule type" value="Genomic_DNA"/>
</dbReference>
<dbReference type="GO" id="GO:0005096">
    <property type="term" value="F:GTPase activator activity"/>
    <property type="evidence" value="ECO:0007669"/>
    <property type="project" value="TreeGrafter"/>
</dbReference>
<dbReference type="GO" id="GO:0110085">
    <property type="term" value="C:mitotic actomyosin contractile ring"/>
    <property type="evidence" value="ECO:0007669"/>
    <property type="project" value="TreeGrafter"/>
</dbReference>
<dbReference type="SUPFAM" id="SSF48350">
    <property type="entry name" value="GTPase activation domain, GAP"/>
    <property type="match status" value="1"/>
</dbReference>
<name>A0A9P8EX97_AURME</name>
<protein>
    <submittedName>
        <fullName evidence="1">Ras GTPase activating protein</fullName>
    </submittedName>
</protein>
<dbReference type="GO" id="GO:0005516">
    <property type="term" value="F:calmodulin binding"/>
    <property type="evidence" value="ECO:0007669"/>
    <property type="project" value="TreeGrafter"/>
</dbReference>
<dbReference type="PANTHER" id="PTHR14149:SF14">
    <property type="entry name" value="CALPONIN-HOMOLOGY (CH) DOMAIN-CONTAINING PROTEIN"/>
    <property type="match status" value="1"/>
</dbReference>
<sequence length="207" mass="24526">AEKQRFYKENMEKVIKVQSIIRARQQGQAYKSLTSGKNPPVGTVKNFVHLLNDSDFDFDEELEFERLRKTVVQRVRQNEMAEQYIDQLDIKIALLVKNKITLDEVVKHQRHFGGHVGSLLNNTEISSKDPFDLKALNKNSRRKLEHYQELFFLLQTQPQYLARLFHKLKEQGMPEQEGKRIELLMMGLFGFAQKRREEYYLLKLVTR</sequence>
<gene>
    <name evidence="1" type="ORF">KCU98_g23204</name>
</gene>
<dbReference type="GO" id="GO:0051015">
    <property type="term" value="F:actin filament binding"/>
    <property type="evidence" value="ECO:0007669"/>
    <property type="project" value="TreeGrafter"/>
</dbReference>
<evidence type="ECO:0000313" key="1">
    <source>
        <dbReference type="EMBL" id="KAG9914339.1"/>
    </source>
</evidence>
<organism evidence="1 2">
    <name type="scientific">Aureobasidium melanogenum</name>
    <name type="common">Aureobasidium pullulans var. melanogenum</name>
    <dbReference type="NCBI Taxonomy" id="46634"/>
    <lineage>
        <taxon>Eukaryota</taxon>
        <taxon>Fungi</taxon>
        <taxon>Dikarya</taxon>
        <taxon>Ascomycota</taxon>
        <taxon>Pezizomycotina</taxon>
        <taxon>Dothideomycetes</taxon>
        <taxon>Dothideomycetidae</taxon>
        <taxon>Dothideales</taxon>
        <taxon>Saccotheciaceae</taxon>
        <taxon>Aureobasidium</taxon>
    </lineage>
</organism>
<reference evidence="1" key="1">
    <citation type="journal article" date="2021" name="J Fungi (Basel)">
        <title>Virulence traits and population genomics of the black yeast Aureobasidium melanogenum.</title>
        <authorList>
            <person name="Cernosa A."/>
            <person name="Sun X."/>
            <person name="Gostincar C."/>
            <person name="Fang C."/>
            <person name="Gunde-Cimerman N."/>
            <person name="Song Z."/>
        </authorList>
    </citation>
    <scope>NUCLEOTIDE SEQUENCE</scope>
    <source>
        <strain evidence="1">EXF-9298</strain>
    </source>
</reference>
<dbReference type="AlphaFoldDB" id="A0A9P8EX97"/>
<feature type="non-terminal residue" evidence="1">
    <location>
        <position position="1"/>
    </location>
</feature>
<reference evidence="1" key="2">
    <citation type="submission" date="2021-08" db="EMBL/GenBank/DDBJ databases">
        <authorList>
            <person name="Gostincar C."/>
            <person name="Sun X."/>
            <person name="Song Z."/>
            <person name="Gunde-Cimerman N."/>
        </authorList>
    </citation>
    <scope>NUCLEOTIDE SEQUENCE</scope>
    <source>
        <strain evidence="1">EXF-9298</strain>
    </source>
</reference>
<accession>A0A9P8EX97</accession>
<proteinExistence type="predicted"/>
<dbReference type="GO" id="GO:1903479">
    <property type="term" value="P:mitotic actomyosin contractile ring assembly actin filament organization"/>
    <property type="evidence" value="ECO:0007669"/>
    <property type="project" value="TreeGrafter"/>
</dbReference>